<keyword evidence="2" id="KW-0560">Oxidoreductase</keyword>
<sequence length="120" mass="12715">MAFGWRFGHSDRRAGGGSNSDVGNLASPAPSKGGRIILIDDAAHPFFPTSAQGASQAIEGGVTLAVLFQLAGKQNVPVALQAWEKIRSWASRRVTSGIMLSSRTRARSSICHDLRGCSHL</sequence>
<evidence type="ECO:0000313" key="5">
    <source>
        <dbReference type="EMBL" id="EIW78864.1"/>
    </source>
</evidence>
<organism evidence="5 6">
    <name type="scientific">Coniophora puteana (strain RWD-64-598)</name>
    <name type="common">Brown rot fungus</name>
    <dbReference type="NCBI Taxonomy" id="741705"/>
    <lineage>
        <taxon>Eukaryota</taxon>
        <taxon>Fungi</taxon>
        <taxon>Dikarya</taxon>
        <taxon>Basidiomycota</taxon>
        <taxon>Agaricomycotina</taxon>
        <taxon>Agaricomycetes</taxon>
        <taxon>Agaricomycetidae</taxon>
        <taxon>Boletales</taxon>
        <taxon>Coniophorineae</taxon>
        <taxon>Coniophoraceae</taxon>
        <taxon>Coniophora</taxon>
    </lineage>
</organism>
<comment type="caution">
    <text evidence="5">The sequence shown here is derived from an EMBL/GenBank/DDBJ whole genome shotgun (WGS) entry which is preliminary data.</text>
</comment>
<dbReference type="InterPro" id="IPR050493">
    <property type="entry name" value="FAD-dep_Monooxygenase_BioMet"/>
</dbReference>
<evidence type="ECO:0000256" key="3">
    <source>
        <dbReference type="ARBA" id="ARBA00023033"/>
    </source>
</evidence>
<dbReference type="GO" id="GO:0004497">
    <property type="term" value="F:monooxygenase activity"/>
    <property type="evidence" value="ECO:0007669"/>
    <property type="project" value="UniProtKB-KW"/>
</dbReference>
<gene>
    <name evidence="5" type="ORF">CONPUDRAFT_166747</name>
</gene>
<evidence type="ECO:0000256" key="4">
    <source>
        <dbReference type="SAM" id="MobiDB-lite"/>
    </source>
</evidence>
<dbReference type="GeneID" id="19205625"/>
<feature type="region of interest" description="Disordered" evidence="4">
    <location>
        <begin position="1"/>
        <end position="27"/>
    </location>
</feature>
<evidence type="ECO:0000256" key="1">
    <source>
        <dbReference type="ARBA" id="ARBA00007992"/>
    </source>
</evidence>
<evidence type="ECO:0000313" key="6">
    <source>
        <dbReference type="Proteomes" id="UP000053558"/>
    </source>
</evidence>
<dbReference type="PANTHER" id="PTHR13789">
    <property type="entry name" value="MONOOXYGENASE"/>
    <property type="match status" value="1"/>
</dbReference>
<dbReference type="InterPro" id="IPR036188">
    <property type="entry name" value="FAD/NAD-bd_sf"/>
</dbReference>
<dbReference type="Proteomes" id="UP000053558">
    <property type="component" value="Unassembled WGS sequence"/>
</dbReference>
<keyword evidence="3" id="KW-0503">Monooxygenase</keyword>
<dbReference type="Gene3D" id="3.50.50.60">
    <property type="entry name" value="FAD/NAD(P)-binding domain"/>
    <property type="match status" value="1"/>
</dbReference>
<accession>A0A5M3MJ92</accession>
<proteinExistence type="inferred from homology"/>
<evidence type="ECO:0008006" key="7">
    <source>
        <dbReference type="Google" id="ProtNLM"/>
    </source>
</evidence>
<dbReference type="KEGG" id="cput:CONPUDRAFT_166747"/>
<keyword evidence="6" id="KW-1185">Reference proteome</keyword>
<dbReference type="RefSeq" id="XP_007770630.1">
    <property type="nucleotide sequence ID" value="XM_007772440.1"/>
</dbReference>
<dbReference type="OrthoDB" id="9993796at2759"/>
<dbReference type="PANTHER" id="PTHR13789:SF236">
    <property type="entry name" value="MONOOXYGENASE, PUTATIVE (AFU_ORTHOLOGUE AFUA_6G12060)-RELATED"/>
    <property type="match status" value="1"/>
</dbReference>
<protein>
    <recommendedName>
        <fullName evidence="7">FAD-binding domain-containing protein</fullName>
    </recommendedName>
</protein>
<name>A0A5M3MJ92_CONPW</name>
<dbReference type="AlphaFoldDB" id="A0A5M3MJ92"/>
<dbReference type="SUPFAM" id="SSF51905">
    <property type="entry name" value="FAD/NAD(P)-binding domain"/>
    <property type="match status" value="1"/>
</dbReference>
<comment type="similarity">
    <text evidence="1">Belongs to the paxM FAD-dependent monooxygenase family.</text>
</comment>
<dbReference type="EMBL" id="JH711581">
    <property type="protein sequence ID" value="EIW78864.1"/>
    <property type="molecule type" value="Genomic_DNA"/>
</dbReference>
<feature type="non-terminal residue" evidence="5">
    <location>
        <position position="120"/>
    </location>
</feature>
<evidence type="ECO:0000256" key="2">
    <source>
        <dbReference type="ARBA" id="ARBA00023002"/>
    </source>
</evidence>
<reference evidence="6" key="1">
    <citation type="journal article" date="2012" name="Science">
        <title>The Paleozoic origin of enzymatic lignin decomposition reconstructed from 31 fungal genomes.</title>
        <authorList>
            <person name="Floudas D."/>
            <person name="Binder M."/>
            <person name="Riley R."/>
            <person name="Barry K."/>
            <person name="Blanchette R.A."/>
            <person name="Henrissat B."/>
            <person name="Martinez A.T."/>
            <person name="Otillar R."/>
            <person name="Spatafora J.W."/>
            <person name="Yadav J.S."/>
            <person name="Aerts A."/>
            <person name="Benoit I."/>
            <person name="Boyd A."/>
            <person name="Carlson A."/>
            <person name="Copeland A."/>
            <person name="Coutinho P.M."/>
            <person name="de Vries R.P."/>
            <person name="Ferreira P."/>
            <person name="Findley K."/>
            <person name="Foster B."/>
            <person name="Gaskell J."/>
            <person name="Glotzer D."/>
            <person name="Gorecki P."/>
            <person name="Heitman J."/>
            <person name="Hesse C."/>
            <person name="Hori C."/>
            <person name="Igarashi K."/>
            <person name="Jurgens J.A."/>
            <person name="Kallen N."/>
            <person name="Kersten P."/>
            <person name="Kohler A."/>
            <person name="Kuees U."/>
            <person name="Kumar T.K.A."/>
            <person name="Kuo A."/>
            <person name="LaButti K."/>
            <person name="Larrondo L.F."/>
            <person name="Lindquist E."/>
            <person name="Ling A."/>
            <person name="Lombard V."/>
            <person name="Lucas S."/>
            <person name="Lundell T."/>
            <person name="Martin R."/>
            <person name="McLaughlin D.J."/>
            <person name="Morgenstern I."/>
            <person name="Morin E."/>
            <person name="Murat C."/>
            <person name="Nagy L.G."/>
            <person name="Nolan M."/>
            <person name="Ohm R.A."/>
            <person name="Patyshakuliyeva A."/>
            <person name="Rokas A."/>
            <person name="Ruiz-Duenas F.J."/>
            <person name="Sabat G."/>
            <person name="Salamov A."/>
            <person name="Samejima M."/>
            <person name="Schmutz J."/>
            <person name="Slot J.C."/>
            <person name="St John F."/>
            <person name="Stenlid J."/>
            <person name="Sun H."/>
            <person name="Sun S."/>
            <person name="Syed K."/>
            <person name="Tsang A."/>
            <person name="Wiebenga A."/>
            <person name="Young D."/>
            <person name="Pisabarro A."/>
            <person name="Eastwood D.C."/>
            <person name="Martin F."/>
            <person name="Cullen D."/>
            <person name="Grigoriev I.V."/>
            <person name="Hibbett D.S."/>
        </authorList>
    </citation>
    <scope>NUCLEOTIDE SEQUENCE [LARGE SCALE GENOMIC DNA]</scope>
    <source>
        <strain evidence="6">RWD-64-598 SS2</strain>
    </source>
</reference>